<evidence type="ECO:0000256" key="1">
    <source>
        <dbReference type="SAM" id="SignalP"/>
    </source>
</evidence>
<dbReference type="AlphaFoldDB" id="A0A7W8JWW5"/>
<organism evidence="2 3">
    <name type="scientific">Deinococcus humi</name>
    <dbReference type="NCBI Taxonomy" id="662880"/>
    <lineage>
        <taxon>Bacteria</taxon>
        <taxon>Thermotogati</taxon>
        <taxon>Deinococcota</taxon>
        <taxon>Deinococci</taxon>
        <taxon>Deinococcales</taxon>
        <taxon>Deinococcaceae</taxon>
        <taxon>Deinococcus</taxon>
    </lineage>
</organism>
<reference evidence="2 3" key="1">
    <citation type="submission" date="2020-08" db="EMBL/GenBank/DDBJ databases">
        <title>Genomic Encyclopedia of Type Strains, Phase IV (KMG-IV): sequencing the most valuable type-strain genomes for metagenomic binning, comparative biology and taxonomic classification.</title>
        <authorList>
            <person name="Goeker M."/>
        </authorList>
    </citation>
    <scope>NUCLEOTIDE SEQUENCE [LARGE SCALE GENOMIC DNA]</scope>
    <source>
        <strain evidence="2 3">DSM 27939</strain>
    </source>
</reference>
<feature type="signal peptide" evidence="1">
    <location>
        <begin position="1"/>
        <end position="26"/>
    </location>
</feature>
<evidence type="ECO:0000313" key="3">
    <source>
        <dbReference type="Proteomes" id="UP000552709"/>
    </source>
</evidence>
<dbReference type="SUPFAM" id="SSF49464">
    <property type="entry name" value="Carboxypeptidase regulatory domain-like"/>
    <property type="match status" value="1"/>
</dbReference>
<comment type="caution">
    <text evidence="2">The sequence shown here is derived from an EMBL/GenBank/DDBJ whole genome shotgun (WGS) entry which is preliminary data.</text>
</comment>
<feature type="chain" id="PRO_5031312365" description="Carboxypeptidase regulatory-like domain-containing protein" evidence="1">
    <location>
        <begin position="27"/>
        <end position="120"/>
    </location>
</feature>
<dbReference type="Proteomes" id="UP000552709">
    <property type="component" value="Unassembled WGS sequence"/>
</dbReference>
<evidence type="ECO:0008006" key="4">
    <source>
        <dbReference type="Google" id="ProtNLM"/>
    </source>
</evidence>
<protein>
    <recommendedName>
        <fullName evidence="4">Carboxypeptidase regulatory-like domain-containing protein</fullName>
    </recommendedName>
</protein>
<sequence length="120" mass="13007">MSTPVKTLTLSLSVLFLATIGLSATANTVSGRVVDERGKPVSGVRIIIAPAMFRGTLFATSDPRSQYQSIELNPASNPYCVTAYKKVKYHDQKDCLRIAGNPESYQDALNAKAGVIRNFI</sequence>
<dbReference type="EMBL" id="JACHFL010000011">
    <property type="protein sequence ID" value="MBB5364639.1"/>
    <property type="molecule type" value="Genomic_DNA"/>
</dbReference>
<name>A0A7W8JWW5_9DEIO</name>
<dbReference type="InterPro" id="IPR008969">
    <property type="entry name" value="CarboxyPept-like_regulatory"/>
</dbReference>
<keyword evidence="1" id="KW-0732">Signal</keyword>
<proteinExistence type="predicted"/>
<keyword evidence="3" id="KW-1185">Reference proteome</keyword>
<gene>
    <name evidence="2" type="ORF">HNQ08_003752</name>
</gene>
<dbReference type="RefSeq" id="WP_184135281.1">
    <property type="nucleotide sequence ID" value="NZ_JACHFL010000011.1"/>
</dbReference>
<evidence type="ECO:0000313" key="2">
    <source>
        <dbReference type="EMBL" id="MBB5364639.1"/>
    </source>
</evidence>
<accession>A0A7W8JWW5</accession>